<dbReference type="Proteomes" id="UP000204225">
    <property type="component" value="Segment"/>
</dbReference>
<sequence>MFRTSRMNKDMRLSSYLKRQLHHYDDYVMRSEIIPSVPVPMINETPAKSIYYIESPKSVNVCADCSGTGWKTINDMGSINTNLNLQFKFELCKTCRGTGFH</sequence>
<name>A0AC59EXK8_9VIRU</name>
<accession>A0AC59EXK8</accession>
<proteinExistence type="predicted"/>
<reference evidence="1 2" key="1">
    <citation type="journal article" date="2013" name="Proc. Natl. Acad. Sci. U.S.A.">
        <title>Genome of Phaeocystis globosa virus PgV-16T highlights the common ancestry of the largest known DNA viruses infecting eukaryotes.</title>
        <authorList>
            <person name="Santini S."/>
            <person name="Jeudy S."/>
            <person name="Bartoli J."/>
            <person name="Poirot O."/>
            <person name="Lescot M."/>
            <person name="Abergel C."/>
            <person name="Barbe V."/>
            <person name="Wommack K.E."/>
            <person name="Noordeloos A.A."/>
            <person name="Brussaard C.P."/>
            <person name="Claverie J.M."/>
        </authorList>
    </citation>
    <scope>NUCLEOTIDE SEQUENCE [LARGE SCALE GENOMIC DNA]</scope>
    <source>
        <strain evidence="1 2">16T</strain>
    </source>
</reference>
<evidence type="ECO:0000313" key="1">
    <source>
        <dbReference type="EMBL" id="AGM15717.1"/>
    </source>
</evidence>
<keyword evidence="2" id="KW-1185">Reference proteome</keyword>
<dbReference type="EMBL" id="KC662249">
    <property type="protein sequence ID" value="AGM15717.1"/>
    <property type="molecule type" value="Genomic_DNA"/>
</dbReference>
<evidence type="ECO:0000313" key="2">
    <source>
        <dbReference type="Proteomes" id="UP000204225"/>
    </source>
</evidence>
<protein>
    <submittedName>
        <fullName evidence="1">Uncharacterized protein</fullName>
    </submittedName>
</protein>
<gene>
    <name evidence="1" type="ORF">PGCG_00413</name>
</gene>
<organism evidence="1 2">
    <name type="scientific">Phaeocystis globosa virus PgV-16T</name>
    <dbReference type="NCBI Taxonomy" id="3071227"/>
    <lineage>
        <taxon>Viruses</taxon>
        <taxon>Varidnaviria</taxon>
        <taxon>Bamfordvirae</taxon>
        <taxon>Nucleocytoviricota</taxon>
        <taxon>Megaviricetes</taxon>
        <taxon>Imitervirales</taxon>
        <taxon>Mesomimiviridae</taxon>
        <taxon>Tethysvirus</taxon>
        <taxon>Tethysvirus hollandense</taxon>
    </lineage>
</organism>